<dbReference type="Pfam" id="PF01011">
    <property type="entry name" value="PQQ"/>
    <property type="match status" value="2"/>
</dbReference>
<accession>A0A2D1U2E1</accession>
<dbReference type="InterPro" id="IPR017511">
    <property type="entry name" value="PQQ_mDH"/>
</dbReference>
<reference evidence="10 11" key="1">
    <citation type="submission" date="2017-10" db="EMBL/GenBank/DDBJ databases">
        <title>Whole genome of Pedobacter ginsengisoli T01R-27 isolated from tomato rhizosphere.</title>
        <authorList>
            <person name="Weon H.-Y."/>
            <person name="Lee S.A."/>
            <person name="Sang M.K."/>
            <person name="Song J."/>
        </authorList>
    </citation>
    <scope>NUCLEOTIDE SEQUENCE [LARGE SCALE GENOMIC DNA]</scope>
    <source>
        <strain evidence="10 11">T01R-27</strain>
    </source>
</reference>
<sequence>MKHNKGGRTVFFGLLVFLGVFLSYKSDKIETISSFKTNFANYADTIDKYGHWKVTGGSKGNIKYSSLKQIDTLNVNRLQVAWIYHSESNDSAKFGPIQCNPIVIDGVMYGVSPKLKLFAIDAATGKRKWSFNPADSIGNKTWYRNSVNMNRGVTYWEEGNDKRIIYSVGPIVFSVNAINGKLVNSFGKCGGVDLRKGLGIDESKAFVAPTSPLMIYKNLFFLSGYVGEQTPGHIRAFDVKTGLQKWIFHTIPKPGEPGYETWEDKKAYKDMGSTNSWSGFTLDEKRGILFAGTGNPTNDFYGGDRLGKGLYGNCVLAIDALSGKLKWHFQTVHHDVWDMDLSSPPILTTVMQKGKKIDAVTQTTKTGLIFVFERTTGKPLYPIVERKVSTNTSIKGEKLWTTQPFPVLPKPFARQILTEKDLNTLVSDSSYQDIKKRFKMYRSEGIYTPPTKEGTIIFPGYDGGGEWGGPAFDPETNILYVNANEMAWVLNLVENQQPKSVVRTNLEAGAALYNKHCMVCHGPERLGAGDYPSIIGAGKKYNLPQFIELLSTGRRMMPGFGHITKEEKVAIGSFILDLKNEQVKTYNGPSELKNNLQKPPKPSYGSTGYNKFLTKEGYPAISPPWGTLNAINLNTGKYVWKIPLGEFEELKKKGVPPTGRENYGGPVVTAGGLIFIGATADGKFRAINKKTGKILLETDLPAPGVATPAVYTVNGKQYVAIACGGSKWGGKSSDVYIAFSLPDK</sequence>
<dbReference type="GO" id="GO:0020037">
    <property type="term" value="F:heme binding"/>
    <property type="evidence" value="ECO:0007669"/>
    <property type="project" value="InterPro"/>
</dbReference>
<name>A0A2D1U2E1_9SPHI</name>
<evidence type="ECO:0000256" key="8">
    <source>
        <dbReference type="PROSITE-ProRule" id="PRU00433"/>
    </source>
</evidence>
<dbReference type="GO" id="GO:0016614">
    <property type="term" value="F:oxidoreductase activity, acting on CH-OH group of donors"/>
    <property type="evidence" value="ECO:0007669"/>
    <property type="project" value="InterPro"/>
</dbReference>
<dbReference type="InterPro" id="IPR036909">
    <property type="entry name" value="Cyt_c-like_dom_sf"/>
</dbReference>
<keyword evidence="6" id="KW-0560">Oxidoreductase</keyword>
<dbReference type="SMART" id="SM00564">
    <property type="entry name" value="PQQ"/>
    <property type="match status" value="5"/>
</dbReference>
<feature type="domain" description="Cytochrome c" evidence="9">
    <location>
        <begin position="504"/>
        <end position="579"/>
    </location>
</feature>
<dbReference type="Proteomes" id="UP000223749">
    <property type="component" value="Chromosome"/>
</dbReference>
<keyword evidence="5" id="KW-0732">Signal</keyword>
<dbReference type="PANTHER" id="PTHR32303">
    <property type="entry name" value="QUINOPROTEIN ALCOHOL DEHYDROGENASE (CYTOCHROME C)"/>
    <property type="match status" value="1"/>
</dbReference>
<gene>
    <name evidence="10" type="ORF">CPT03_04555</name>
</gene>
<dbReference type="PROSITE" id="PS51007">
    <property type="entry name" value="CYTC"/>
    <property type="match status" value="1"/>
</dbReference>
<evidence type="ECO:0000259" key="9">
    <source>
        <dbReference type="PROSITE" id="PS51007"/>
    </source>
</evidence>
<evidence type="ECO:0000256" key="3">
    <source>
        <dbReference type="ARBA" id="ARBA00022617"/>
    </source>
</evidence>
<evidence type="ECO:0000313" key="11">
    <source>
        <dbReference type="Proteomes" id="UP000223749"/>
    </source>
</evidence>
<dbReference type="InterPro" id="IPR009056">
    <property type="entry name" value="Cyt_c-like_dom"/>
</dbReference>
<comment type="similarity">
    <text evidence="2">Belongs to the bacterial PQQ dehydrogenase family.</text>
</comment>
<evidence type="ECO:0000313" key="10">
    <source>
        <dbReference type="EMBL" id="ATP55787.1"/>
    </source>
</evidence>
<evidence type="ECO:0000256" key="2">
    <source>
        <dbReference type="ARBA" id="ARBA00008156"/>
    </source>
</evidence>
<evidence type="ECO:0000256" key="6">
    <source>
        <dbReference type="ARBA" id="ARBA00023002"/>
    </source>
</evidence>
<dbReference type="SUPFAM" id="SSF50998">
    <property type="entry name" value="Quinoprotein alcohol dehydrogenase-like"/>
    <property type="match status" value="1"/>
</dbReference>
<keyword evidence="4 8" id="KW-0479">Metal-binding</keyword>
<dbReference type="PANTHER" id="PTHR32303:SF4">
    <property type="entry name" value="QUINOPROTEIN GLUCOSE DEHYDROGENASE"/>
    <property type="match status" value="1"/>
</dbReference>
<dbReference type="KEGG" id="pgs:CPT03_04555"/>
<dbReference type="Pfam" id="PF13442">
    <property type="entry name" value="Cytochrome_CBB3"/>
    <property type="match status" value="1"/>
</dbReference>
<evidence type="ECO:0000256" key="1">
    <source>
        <dbReference type="ARBA" id="ARBA00001931"/>
    </source>
</evidence>
<dbReference type="InterPro" id="IPR002372">
    <property type="entry name" value="PQQ_rpt_dom"/>
</dbReference>
<dbReference type="AlphaFoldDB" id="A0A2D1U2E1"/>
<keyword evidence="3 8" id="KW-0349">Heme</keyword>
<dbReference type="Gene3D" id="2.140.10.10">
    <property type="entry name" value="Quinoprotein alcohol dehydrogenase-like superfamily"/>
    <property type="match status" value="2"/>
</dbReference>
<organism evidence="10 11">
    <name type="scientific">Pedobacter ginsengisoli</name>
    <dbReference type="NCBI Taxonomy" id="363852"/>
    <lineage>
        <taxon>Bacteria</taxon>
        <taxon>Pseudomonadati</taxon>
        <taxon>Bacteroidota</taxon>
        <taxon>Sphingobacteriia</taxon>
        <taxon>Sphingobacteriales</taxon>
        <taxon>Sphingobacteriaceae</taxon>
        <taxon>Pedobacter</taxon>
    </lineage>
</organism>
<evidence type="ECO:0000256" key="4">
    <source>
        <dbReference type="ARBA" id="ARBA00022723"/>
    </source>
</evidence>
<evidence type="ECO:0000256" key="5">
    <source>
        <dbReference type="ARBA" id="ARBA00022729"/>
    </source>
</evidence>
<dbReference type="GO" id="GO:0016020">
    <property type="term" value="C:membrane"/>
    <property type="evidence" value="ECO:0007669"/>
    <property type="project" value="InterPro"/>
</dbReference>
<dbReference type="SUPFAM" id="SSF46626">
    <property type="entry name" value="Cytochrome c"/>
    <property type="match status" value="1"/>
</dbReference>
<evidence type="ECO:0000256" key="7">
    <source>
        <dbReference type="ARBA" id="ARBA00023004"/>
    </source>
</evidence>
<dbReference type="EMBL" id="CP024091">
    <property type="protein sequence ID" value="ATP55787.1"/>
    <property type="molecule type" value="Genomic_DNA"/>
</dbReference>
<comment type="cofactor">
    <cofactor evidence="1">
        <name>pyrroloquinoline quinone</name>
        <dbReference type="ChEBI" id="CHEBI:58442"/>
    </cofactor>
</comment>
<keyword evidence="11" id="KW-1185">Reference proteome</keyword>
<dbReference type="GO" id="GO:0009055">
    <property type="term" value="F:electron transfer activity"/>
    <property type="evidence" value="ECO:0007669"/>
    <property type="project" value="InterPro"/>
</dbReference>
<dbReference type="CDD" id="cd10280">
    <property type="entry name" value="PQQ_mGDH"/>
    <property type="match status" value="1"/>
</dbReference>
<dbReference type="OrthoDB" id="9794322at2"/>
<proteinExistence type="inferred from homology"/>
<protein>
    <submittedName>
        <fullName evidence="10">Pyrrolo-quinoline quinone</fullName>
    </submittedName>
</protein>
<dbReference type="Gene3D" id="1.10.760.10">
    <property type="entry name" value="Cytochrome c-like domain"/>
    <property type="match status" value="1"/>
</dbReference>
<dbReference type="GO" id="GO:0046872">
    <property type="term" value="F:metal ion binding"/>
    <property type="evidence" value="ECO:0007669"/>
    <property type="project" value="UniProtKB-KW"/>
</dbReference>
<keyword evidence="7 8" id="KW-0408">Iron</keyword>
<dbReference type="InterPro" id="IPR011047">
    <property type="entry name" value="Quinoprotein_ADH-like_sf"/>
</dbReference>
<dbReference type="InterPro" id="IPR018391">
    <property type="entry name" value="PQQ_b-propeller_rpt"/>
</dbReference>
<dbReference type="GO" id="GO:0048038">
    <property type="term" value="F:quinone binding"/>
    <property type="evidence" value="ECO:0007669"/>
    <property type="project" value="InterPro"/>
</dbReference>
<dbReference type="RefSeq" id="WP_099437732.1">
    <property type="nucleotide sequence ID" value="NZ_CP024091.1"/>
</dbReference>